<evidence type="ECO:0000313" key="4">
    <source>
        <dbReference type="Proteomes" id="UP000654370"/>
    </source>
</evidence>
<sequence>MVLFKSVVAVCLATAALTVAAPASDAHSHHHKKHVVPGKYFDHFMVILLENENYKDAVADPYLGNLAKAHKGNLLTDYYALTHPSQPNYIGIIGGSLFGFDDDDPKTINEKSIVDILEPKGLTWREYAEDYTPGPGGACNTNTSLGDGIYMRKHNPFISYSTVANNITRCQNVVPATQLYKDIADGNLPQFSFYTPNMNDDGHDTNLTTASKWVQSFIEPLMKEPKFLQNTAVMITWDEARVYTIPNQVWSVIIGDAVKPLAKNSDNTRYDHYSILATIEDNWDLDNLGQNDVNATVFHW</sequence>
<keyword evidence="1" id="KW-0378">Hydrolase</keyword>
<name>A0A8H7UD86_MORIS</name>
<keyword evidence="4" id="KW-1185">Reference proteome</keyword>
<feature type="chain" id="PRO_5034998431" description="Acid phosphatase" evidence="2">
    <location>
        <begin position="21"/>
        <end position="300"/>
    </location>
</feature>
<dbReference type="GO" id="GO:0016788">
    <property type="term" value="F:hydrolase activity, acting on ester bonds"/>
    <property type="evidence" value="ECO:0007669"/>
    <property type="project" value="InterPro"/>
</dbReference>
<evidence type="ECO:0008006" key="5">
    <source>
        <dbReference type="Google" id="ProtNLM"/>
    </source>
</evidence>
<proteinExistence type="predicted"/>
<evidence type="ECO:0000256" key="2">
    <source>
        <dbReference type="SAM" id="SignalP"/>
    </source>
</evidence>
<dbReference type="InterPro" id="IPR017850">
    <property type="entry name" value="Alkaline_phosphatase_core_sf"/>
</dbReference>
<dbReference type="OrthoDB" id="5135119at2759"/>
<evidence type="ECO:0000313" key="3">
    <source>
        <dbReference type="EMBL" id="KAG2181341.1"/>
    </source>
</evidence>
<dbReference type="Pfam" id="PF04185">
    <property type="entry name" value="Phosphoesterase"/>
    <property type="match status" value="1"/>
</dbReference>
<protein>
    <recommendedName>
        <fullName evidence="5">Acid phosphatase</fullName>
    </recommendedName>
</protein>
<dbReference type="PANTHER" id="PTHR31956:SF8">
    <property type="entry name" value="ACID PHOSPHATASE PHOA (AFU_ORTHOLOGUE AFUA_1G03570)"/>
    <property type="match status" value="1"/>
</dbReference>
<dbReference type="EMBL" id="JAEPQZ010000005">
    <property type="protein sequence ID" value="KAG2181341.1"/>
    <property type="molecule type" value="Genomic_DNA"/>
</dbReference>
<evidence type="ECO:0000256" key="1">
    <source>
        <dbReference type="ARBA" id="ARBA00022801"/>
    </source>
</evidence>
<dbReference type="Gene3D" id="3.40.720.10">
    <property type="entry name" value="Alkaline Phosphatase, subunit A"/>
    <property type="match status" value="1"/>
</dbReference>
<dbReference type="InterPro" id="IPR007312">
    <property type="entry name" value="Phosphoesterase"/>
</dbReference>
<comment type="caution">
    <text evidence="3">The sequence shown here is derived from an EMBL/GenBank/DDBJ whole genome shotgun (WGS) entry which is preliminary data.</text>
</comment>
<dbReference type="GO" id="GO:0009395">
    <property type="term" value="P:phospholipid catabolic process"/>
    <property type="evidence" value="ECO:0007669"/>
    <property type="project" value="TreeGrafter"/>
</dbReference>
<dbReference type="Proteomes" id="UP000654370">
    <property type="component" value="Unassembled WGS sequence"/>
</dbReference>
<organism evidence="3 4">
    <name type="scientific">Mortierella isabellina</name>
    <name type="common">Filamentous fungus</name>
    <name type="synonym">Umbelopsis isabellina</name>
    <dbReference type="NCBI Taxonomy" id="91625"/>
    <lineage>
        <taxon>Eukaryota</taxon>
        <taxon>Fungi</taxon>
        <taxon>Fungi incertae sedis</taxon>
        <taxon>Mucoromycota</taxon>
        <taxon>Mucoromycotina</taxon>
        <taxon>Umbelopsidomycetes</taxon>
        <taxon>Umbelopsidales</taxon>
        <taxon>Umbelopsidaceae</taxon>
        <taxon>Umbelopsis</taxon>
    </lineage>
</organism>
<accession>A0A8H7UD86</accession>
<keyword evidence="2" id="KW-0732">Signal</keyword>
<dbReference type="PANTHER" id="PTHR31956">
    <property type="entry name" value="NON-SPECIFIC PHOSPHOLIPASE C4-RELATED"/>
    <property type="match status" value="1"/>
</dbReference>
<feature type="signal peptide" evidence="2">
    <location>
        <begin position="1"/>
        <end position="20"/>
    </location>
</feature>
<dbReference type="AlphaFoldDB" id="A0A8H7UD86"/>
<reference evidence="3" key="1">
    <citation type="submission" date="2020-12" db="EMBL/GenBank/DDBJ databases">
        <title>Metabolic potential, ecology and presence of endohyphal bacteria is reflected in genomic diversity of Mucoromycotina.</title>
        <authorList>
            <person name="Muszewska A."/>
            <person name="Okrasinska A."/>
            <person name="Steczkiewicz K."/>
            <person name="Drgas O."/>
            <person name="Orlowska M."/>
            <person name="Perlinska-Lenart U."/>
            <person name="Aleksandrzak-Piekarczyk T."/>
            <person name="Szatraj K."/>
            <person name="Zielenkiewicz U."/>
            <person name="Pilsyk S."/>
            <person name="Malc E."/>
            <person name="Mieczkowski P."/>
            <person name="Kruszewska J.S."/>
            <person name="Biernat P."/>
            <person name="Pawlowska J."/>
        </authorList>
    </citation>
    <scope>NUCLEOTIDE SEQUENCE</scope>
    <source>
        <strain evidence="3">WA0000067209</strain>
    </source>
</reference>
<gene>
    <name evidence="3" type="ORF">INT43_008924</name>
</gene>